<organism evidence="2 3">
    <name type="scientific">Stappia taiwanensis</name>
    <dbReference type="NCBI Taxonomy" id="992267"/>
    <lineage>
        <taxon>Bacteria</taxon>
        <taxon>Pseudomonadati</taxon>
        <taxon>Pseudomonadota</taxon>
        <taxon>Alphaproteobacteria</taxon>
        <taxon>Hyphomicrobiales</taxon>
        <taxon>Stappiaceae</taxon>
        <taxon>Stappia</taxon>
    </lineage>
</organism>
<evidence type="ECO:0000313" key="2">
    <source>
        <dbReference type="EMBL" id="MBA4612348.1"/>
    </source>
</evidence>
<evidence type="ECO:0000256" key="1">
    <source>
        <dbReference type="SAM" id="SignalP"/>
    </source>
</evidence>
<protein>
    <recommendedName>
        <fullName evidence="4">Peptidase propeptide and YPEB domain-containing protein</fullName>
    </recommendedName>
</protein>
<sequence length="118" mass="13533">MMKALLTAATFSLLVAAPSAQALDIRAKAPAPVAAEATVQLAGWRGRGWHRGYRLERLRPRQIARRLNRKGYYGIRRIRPRGDVYVVRARGWRGKPVRLVVDAYSGRVLDRSRARRRW</sequence>
<evidence type="ECO:0000313" key="3">
    <source>
        <dbReference type="Proteomes" id="UP000559404"/>
    </source>
</evidence>
<keyword evidence="1" id="KW-0732">Signal</keyword>
<dbReference type="EMBL" id="JACEON010000010">
    <property type="protein sequence ID" value="MBA4612348.1"/>
    <property type="molecule type" value="Genomic_DNA"/>
</dbReference>
<dbReference type="RefSeq" id="WP_181760544.1">
    <property type="nucleotide sequence ID" value="NZ_BMCR01000009.1"/>
</dbReference>
<comment type="caution">
    <text evidence="2">The sequence shown here is derived from an EMBL/GenBank/DDBJ whole genome shotgun (WGS) entry which is preliminary data.</text>
</comment>
<proteinExistence type="predicted"/>
<evidence type="ECO:0008006" key="4">
    <source>
        <dbReference type="Google" id="ProtNLM"/>
    </source>
</evidence>
<reference evidence="2 3" key="1">
    <citation type="submission" date="2020-07" db="EMBL/GenBank/DDBJ databases">
        <authorList>
            <person name="Li M."/>
        </authorList>
    </citation>
    <scope>NUCLEOTIDE SEQUENCE [LARGE SCALE GENOMIC DNA]</scope>
    <source>
        <strain evidence="2 3">DSM 23284</strain>
    </source>
</reference>
<dbReference type="Proteomes" id="UP000559404">
    <property type="component" value="Unassembled WGS sequence"/>
</dbReference>
<gene>
    <name evidence="2" type="ORF">H1W37_11840</name>
</gene>
<name>A0A838XUP9_9HYPH</name>
<accession>A0A838XUP9</accession>
<keyword evidence="3" id="KW-1185">Reference proteome</keyword>
<feature type="chain" id="PRO_5032396267" description="Peptidase propeptide and YPEB domain-containing protein" evidence="1">
    <location>
        <begin position="23"/>
        <end position="118"/>
    </location>
</feature>
<dbReference type="AlphaFoldDB" id="A0A838XUP9"/>
<reference evidence="2 3" key="2">
    <citation type="submission" date="2020-08" db="EMBL/GenBank/DDBJ databases">
        <title>Stappia taiwanensis sp. nov., isolated from a coastal thermal spring.</title>
        <authorList>
            <person name="Kampfer P."/>
        </authorList>
    </citation>
    <scope>NUCLEOTIDE SEQUENCE [LARGE SCALE GENOMIC DNA]</scope>
    <source>
        <strain evidence="2 3">DSM 23284</strain>
    </source>
</reference>
<feature type="signal peptide" evidence="1">
    <location>
        <begin position="1"/>
        <end position="22"/>
    </location>
</feature>